<gene>
    <name evidence="1" type="ORF">M752DRAFT_273851</name>
</gene>
<reference evidence="1 2" key="1">
    <citation type="submission" date="2018-07" db="EMBL/GenBank/DDBJ databases">
        <title>Section-level genome sequencing of Aspergillus section Nigri to investigate inter- and intra-species variation.</title>
        <authorList>
            <consortium name="DOE Joint Genome Institute"/>
            <person name="Vesth T.C."/>
            <person name="Nybo J.L."/>
            <person name="Theobald S."/>
            <person name="Frisvad J.C."/>
            <person name="Larsen T.O."/>
            <person name="Nielsen K.F."/>
            <person name="Hoof J.B."/>
            <person name="Brandl J."/>
            <person name="Salamov A."/>
            <person name="Riley R."/>
            <person name="Gladden J.M."/>
            <person name="Phatale P."/>
            <person name="Nielsen M.T."/>
            <person name="Lyhne E.K."/>
            <person name="Kogle M.E."/>
            <person name="Strasser K."/>
            <person name="McDonnell E."/>
            <person name="Barry K."/>
            <person name="Clum A."/>
            <person name="Chen C."/>
            <person name="Nolan M."/>
            <person name="Sandor L."/>
            <person name="Kuo A."/>
            <person name="Lipzen A."/>
            <person name="Hainaut M."/>
            <person name="Drula E."/>
            <person name="Tsang A."/>
            <person name="Magnuson J.K."/>
            <person name="Henrissat B."/>
            <person name="Wiebenga A."/>
            <person name="Simmons B.A."/>
            <person name="Makela M.R."/>
            <person name="De vries R.P."/>
            <person name="Grigoriev I.V."/>
            <person name="Mortensen U.H."/>
            <person name="Baker S.E."/>
            <person name="Andersen M.R."/>
        </authorList>
    </citation>
    <scope>NUCLEOTIDE SEQUENCE [LARGE SCALE GENOMIC DNA]</scope>
    <source>
        <strain evidence="1 2">ATCC 13157</strain>
    </source>
</reference>
<dbReference type="AlphaFoldDB" id="A0A370PU18"/>
<name>A0A370PU18_ASPPH</name>
<evidence type="ECO:0000313" key="2">
    <source>
        <dbReference type="Proteomes" id="UP000254937"/>
    </source>
</evidence>
<accession>A0A370PU18</accession>
<organism evidence="1 2">
    <name type="scientific">Aspergillus phoenicis ATCC 13157</name>
    <dbReference type="NCBI Taxonomy" id="1353007"/>
    <lineage>
        <taxon>Eukaryota</taxon>
        <taxon>Fungi</taxon>
        <taxon>Dikarya</taxon>
        <taxon>Ascomycota</taxon>
        <taxon>Pezizomycotina</taxon>
        <taxon>Eurotiomycetes</taxon>
        <taxon>Eurotiomycetidae</taxon>
        <taxon>Eurotiales</taxon>
        <taxon>Aspergillaceae</taxon>
        <taxon>Aspergillus</taxon>
    </lineage>
</organism>
<sequence>MCYVGISNRHNNALHRRLIDGCGNCPNRHLQAYSRNKYMSDLHNIFSTEAVDMDCRSMNGQTAHAPAEELSGARSSDSLEMLIRYEIQLYCVANSSQAREILVYIVKVPSRGVHPSMQRKGD</sequence>
<protein>
    <submittedName>
        <fullName evidence="1">Uncharacterized protein</fullName>
    </submittedName>
</protein>
<proteinExistence type="predicted"/>
<dbReference type="Proteomes" id="UP000254937">
    <property type="component" value="Unassembled WGS sequence"/>
</dbReference>
<dbReference type="EMBL" id="KZ851847">
    <property type="protein sequence ID" value="RDK45686.1"/>
    <property type="molecule type" value="Genomic_DNA"/>
</dbReference>
<evidence type="ECO:0000313" key="1">
    <source>
        <dbReference type="EMBL" id="RDK45686.1"/>
    </source>
</evidence>
<feature type="non-terminal residue" evidence="1">
    <location>
        <position position="122"/>
    </location>
</feature>
<keyword evidence="2" id="KW-1185">Reference proteome</keyword>